<comment type="similarity">
    <text evidence="1">Belongs to the HyuE racemase family.</text>
</comment>
<name>D8PLV2_SCHCM</name>
<dbReference type="OrthoDB" id="412018at2759"/>
<protein>
    <recommendedName>
        <fullName evidence="4">Asp/Glu/hydantoin racemase</fullName>
    </recommendedName>
</protein>
<organism evidence="3">
    <name type="scientific">Schizophyllum commune (strain H4-8 / FGSC 9210)</name>
    <name type="common">Split gill fungus</name>
    <dbReference type="NCBI Taxonomy" id="578458"/>
    <lineage>
        <taxon>Eukaryota</taxon>
        <taxon>Fungi</taxon>
        <taxon>Dikarya</taxon>
        <taxon>Basidiomycota</taxon>
        <taxon>Agaricomycotina</taxon>
        <taxon>Agaricomycetes</taxon>
        <taxon>Agaricomycetidae</taxon>
        <taxon>Agaricales</taxon>
        <taxon>Schizophyllaceae</taxon>
        <taxon>Schizophyllum</taxon>
    </lineage>
</organism>
<dbReference type="AlphaFoldDB" id="D8PLV2"/>
<dbReference type="InterPro" id="IPR015942">
    <property type="entry name" value="Asp/Glu/hydantoin_racemase"/>
</dbReference>
<dbReference type="VEuPathDB" id="FungiDB:SCHCODRAFT_02609090"/>
<evidence type="ECO:0000256" key="1">
    <source>
        <dbReference type="ARBA" id="ARBA00038414"/>
    </source>
</evidence>
<dbReference type="Gene3D" id="3.40.50.12500">
    <property type="match status" value="1"/>
</dbReference>
<keyword evidence="3" id="KW-1185">Reference proteome</keyword>
<dbReference type="InterPro" id="IPR053714">
    <property type="entry name" value="Iso_Racemase_Enz_sf"/>
</dbReference>
<dbReference type="GeneID" id="9595045"/>
<gene>
    <name evidence="2" type="ORF">SCHCODRAFT_48999</name>
</gene>
<reference evidence="2 3" key="1">
    <citation type="journal article" date="2010" name="Nat. Biotechnol.">
        <title>Genome sequence of the model mushroom Schizophyllum commune.</title>
        <authorList>
            <person name="Ohm R.A."/>
            <person name="de Jong J.F."/>
            <person name="Lugones L.G."/>
            <person name="Aerts A."/>
            <person name="Kothe E."/>
            <person name="Stajich J.E."/>
            <person name="de Vries R.P."/>
            <person name="Record E."/>
            <person name="Levasseur A."/>
            <person name="Baker S.E."/>
            <person name="Bartholomew K.A."/>
            <person name="Coutinho P.M."/>
            <person name="Erdmann S."/>
            <person name="Fowler T.J."/>
            <person name="Gathman A.C."/>
            <person name="Lombard V."/>
            <person name="Henrissat B."/>
            <person name="Knabe N."/>
            <person name="Kuees U."/>
            <person name="Lilly W.W."/>
            <person name="Lindquist E."/>
            <person name="Lucas S."/>
            <person name="Magnuson J.K."/>
            <person name="Piumi F."/>
            <person name="Raudaskoski M."/>
            <person name="Salamov A."/>
            <person name="Schmutz J."/>
            <person name="Schwarze F.W.M.R."/>
            <person name="vanKuyk P.A."/>
            <person name="Horton J.S."/>
            <person name="Grigoriev I.V."/>
            <person name="Woesten H.A.B."/>
        </authorList>
    </citation>
    <scope>NUCLEOTIDE SEQUENCE [LARGE SCALE GENOMIC DNA]</scope>
    <source>
        <strain evidence="3">H4-8 / FGSC 9210</strain>
    </source>
</reference>
<dbReference type="PANTHER" id="PTHR28047:SF5">
    <property type="entry name" value="PROTEIN DCG1"/>
    <property type="match status" value="1"/>
</dbReference>
<dbReference type="Pfam" id="PF01177">
    <property type="entry name" value="Asp_Glu_race"/>
    <property type="match status" value="1"/>
</dbReference>
<dbReference type="InParanoid" id="D8PLV2"/>
<dbReference type="InterPro" id="IPR052186">
    <property type="entry name" value="Hydantoin_racemase-like"/>
</dbReference>
<sequence>MAASLLVINPNSSKSVTDGLAETLVSPPGVGLAFYTAPAHAPPSINDATTAALTTSACWEDISAQGLLDKHDGFLVCCFSDHPLVHVLRENTLKPVVGIMEAAVAHALFSGKRFGIVSTGSGYKYDRHKDVHSFLGAVSPRFAGLVTTGLGVVELREGDRAKVESNMKRGAAEVVSLGAEVIILGCAGMAGMEPLIKQGAREAHGENTSVKVIDGARAGVEVLAGLVRLKY</sequence>
<dbReference type="GO" id="GO:0047661">
    <property type="term" value="F:amino-acid racemase activity"/>
    <property type="evidence" value="ECO:0007669"/>
    <property type="project" value="InterPro"/>
</dbReference>
<dbReference type="EMBL" id="GL377302">
    <property type="protein sequence ID" value="EFJ04120.1"/>
    <property type="molecule type" value="Genomic_DNA"/>
</dbReference>
<dbReference type="RefSeq" id="XP_003039022.1">
    <property type="nucleotide sequence ID" value="XM_003038976.1"/>
</dbReference>
<proteinExistence type="inferred from homology"/>
<accession>D8PLV2</accession>
<evidence type="ECO:0000313" key="3">
    <source>
        <dbReference type="Proteomes" id="UP000007431"/>
    </source>
</evidence>
<dbReference type="FunCoup" id="D8PLV2">
    <property type="interactions" value="6"/>
</dbReference>
<dbReference type="OMA" id="ITSNKEW"/>
<dbReference type="HOGENOM" id="CLU_053002_1_0_1"/>
<dbReference type="PANTHER" id="PTHR28047">
    <property type="entry name" value="PROTEIN DCG1"/>
    <property type="match status" value="1"/>
</dbReference>
<evidence type="ECO:0008006" key="4">
    <source>
        <dbReference type="Google" id="ProtNLM"/>
    </source>
</evidence>
<dbReference type="Proteomes" id="UP000007431">
    <property type="component" value="Unassembled WGS sequence"/>
</dbReference>
<dbReference type="eggNOG" id="ENOG502RSEV">
    <property type="taxonomic scope" value="Eukaryota"/>
</dbReference>
<evidence type="ECO:0000313" key="2">
    <source>
        <dbReference type="EMBL" id="EFJ04120.1"/>
    </source>
</evidence>
<dbReference type="KEGG" id="scm:SCHCO_02609090"/>
<dbReference type="STRING" id="578458.D8PLV2"/>